<organism evidence="1 2">
    <name type="scientific">Thalassotalea loyana</name>
    <dbReference type="NCBI Taxonomy" id="280483"/>
    <lineage>
        <taxon>Bacteria</taxon>
        <taxon>Pseudomonadati</taxon>
        <taxon>Pseudomonadota</taxon>
        <taxon>Gammaproteobacteria</taxon>
        <taxon>Alteromonadales</taxon>
        <taxon>Colwelliaceae</taxon>
        <taxon>Thalassotalea</taxon>
    </lineage>
</organism>
<name>A0ABQ6HGH8_9GAMM</name>
<dbReference type="RefSeq" id="WP_284299779.1">
    <property type="nucleotide sequence ID" value="NZ_BSSV01000006.1"/>
</dbReference>
<dbReference type="EMBL" id="BSSV01000006">
    <property type="protein sequence ID" value="GLX86600.1"/>
    <property type="molecule type" value="Genomic_DNA"/>
</dbReference>
<protein>
    <submittedName>
        <fullName evidence="1">Uncharacterized protein</fullName>
    </submittedName>
</protein>
<gene>
    <name evidence="1" type="ORF">tloyanaT_28530</name>
</gene>
<accession>A0ABQ6HGH8</accession>
<dbReference type="Proteomes" id="UP001157134">
    <property type="component" value="Unassembled WGS sequence"/>
</dbReference>
<evidence type="ECO:0000313" key="2">
    <source>
        <dbReference type="Proteomes" id="UP001157134"/>
    </source>
</evidence>
<proteinExistence type="predicted"/>
<keyword evidence="2" id="KW-1185">Reference proteome</keyword>
<evidence type="ECO:0000313" key="1">
    <source>
        <dbReference type="EMBL" id="GLX86600.1"/>
    </source>
</evidence>
<reference evidence="1 2" key="1">
    <citation type="submission" date="2023-03" db="EMBL/GenBank/DDBJ databases">
        <title>Thalassotalea loyana LMG 22536T draft genome sequence.</title>
        <authorList>
            <person name="Sawabe T."/>
        </authorList>
    </citation>
    <scope>NUCLEOTIDE SEQUENCE [LARGE SCALE GENOMIC DNA]</scope>
    <source>
        <strain evidence="1 2">LMG 22536</strain>
    </source>
</reference>
<comment type="caution">
    <text evidence="1">The sequence shown here is derived from an EMBL/GenBank/DDBJ whole genome shotgun (WGS) entry which is preliminary data.</text>
</comment>
<sequence>MKPHGNYKIELRDQIVHVYPTGGFNDIGIQLLRKSILELAPSTAPWALFEHPKNMAGLTPDAVNAIRESYKIFQENNCVAIALEISATWRDIFERDIVSHIQIPTFLGKDELELCSHLVESIEHN</sequence>